<dbReference type="InterPro" id="IPR042229">
    <property type="entry name" value="Listeria/Bacterioides_rpt_sf"/>
</dbReference>
<dbReference type="InterPro" id="IPR051465">
    <property type="entry name" value="Cell_Envelope_Struct_Comp"/>
</dbReference>
<evidence type="ECO:0000313" key="3">
    <source>
        <dbReference type="EMBL" id="RIX50237.1"/>
    </source>
</evidence>
<dbReference type="OrthoDB" id="9802993at2"/>
<dbReference type="SUPFAM" id="SSF89372">
    <property type="entry name" value="Fucose-specific lectin"/>
    <property type="match status" value="1"/>
</dbReference>
<gene>
    <name evidence="3" type="ORF">D3P08_20500</name>
</gene>
<sequence>MRRMGKLLLCFIVLFGVVGFSQGWQQPIYASGGLQVIYDGNGHTSGAVPVDAGAYQSGDTVAISGNSGKLVKEGFEFVGWNTSADGTGTTYSSGTVFAIGTESVTLYAKWAADTPSVWKNLNSSEITPSRVSFVSIDVDNGTPYFAFLDFAQHDGKATVKKYIDGMWKTVGMPGFTPDIAHYLDMVVEDGTPYVGFSDPTHEGKMTVMRYNGAEWETVGTPGFSTSMGTYNSIFVEAGIPYVAYTDVSTSKMAVKRFVDGTWEDLGAHNGFTPGQALLASLYVDNGIPYVAYEDRAKEFKITVQKFDESTGSWMSVGASGPSGSIRGSYPSLYVVDEIPYVSYSETDNRYKMAVKKFNGSEWEDVGTPNFNGGGLGQSSLHIEQGIPVLAYQDSGAKATVRRYVNGQWEVVGTSNFSKGAAMYLSAAVDGNRLYAAYGDRGSNDIPTVMRYTFPAIGALDDLTMQELTAHYPAGTQETKTVTVTRTGMINLSNVTAVIGGVNADAFSITQPASTRLDLTTPFTTFSVKANDDLAAGHYEATITVKADQMTGVTFQVTQTVQPAPTYSVTYDGNGSTGGVVPIDSNAYEQGMNVTVAGNSSQLTKTGHTFAGWNTAADGSGTKYNGGDTFAMPNDDVTLFAMWMLNPTYSVTYDGNGSTGGTVPADNNAYEQGVTVTVAGNSGQLTRAGHTFVGWNTAADGSGTDYAGGETFTMPADNVTLYAKWTTNPTYSVTYDGNGNSGGAVPTDNNAYEQGATVTVAGNSGQLTKSGHTFVGWNTAADGNGTDYAGGETFTMPADNVTLYAKWTTNPTYSVTYDGNGNSGGAVPTDNNAYEQGATVTVAGNSGQLTKSGHTFVGWNTAADGSGTDYAGGETFTMPADNVTLYAKWTTNPTYSVTYDGNGNSGGAVPTDNNAYEQGATVTVAGNSGQLTKAGHTFVGWNTAADGSGTDYAGGETLTMPADNVTLYAKWTANPTYSVTYDVNGSTGGAVPTDNSAYEQGATVTVAGNGGQLTKSGHTFVGWNTAADGSGTDYAGGDTFAMPNDDVTLFAMWSLNPTYSVTYDGNGSTGGTVPTDGNTYEQGMNVTVAGNGGQLTKSGHTFVGWNTTADGNGTDYAGGETLTMPADNVTLFAMWTQNPTYSVTYDGNGSTGGSVPTDNNAYEQGVTVTVAGNSGQLTRAGHTFVGWNTTADGNGTDYAGGDTFTMPADNVTLYAKWTTNPTYSVTYDGNGSTGGAVPTDNSAYEQGATVTVAGNGGQLTKAGHTFVGWNTAADGSGTDYAGGDAFTMPADDVTLYAKWTANPTYSVTYDGNGNSGGAVPTDNNAYEQGATVTVAGDSGQLTKAGHTFVGWNTAADGSGTDYAGGETLTMPADNVTLYAKWTTNPTYSVTYDGNGSTGGSVPTDNNAYEQGVTVSVAGNSGQLTKAGHTFVGWNTAADGSGTDYAGGETLTMPADNVTLYAKWTTNPTYLVTYDGNGNSGGSVPTDNNAYELGATVTVAGNSGQLTKSGRTFAGWNTAADGSGMNYAVGSTFVMPADDITLYAKWTLQTDPGGGTGNGNTGDNAPSLPVTQEGLQFSVNGKLQQNMVTHTTTQIGGQTVVKAEWRADQWQSAIMQAGAHPVIVLEARESVDRISAVLTGEMAKELADRAGQLEIRTVSGIYRLPATALDIASLSQRFGTQLKPADLTILVEVGKEAGNSLTLLEQLEQNGELRVISPPVEFDVKVSYNGITYSMNQFQTYIERELPLNEGVSNNRATTAVVIEHDGTIRHVPTRFIEQDGKRSAVVNSLTNSAYALLELRVTLEDTRTHWAKDAIHNMASRMIVGGVDGKHFRPDASITRAELAAIVIRSLGLPSLGGAQGAEAFADVAPEAWYSGLVAQAEAYGLITGYADGTFRPSQTVTREEAAVILIRAMRLAGQSTIVDDSETETLLAKYADAGEVHAWSKQDVTEAMKHGLLQGTSGNKLNPAQELTRAETAVLVQRMLQQAGLIN</sequence>
<comment type="subcellular location">
    <subcellularLocation>
        <location evidence="1">Cell envelope</location>
    </subcellularLocation>
</comment>
<dbReference type="PANTHER" id="PTHR43308:SF5">
    <property type="entry name" value="S-LAYER PROTEIN _ PEPTIDOGLYCAN ENDO-BETA-N-ACETYLGLUCOSAMINIDASE"/>
    <property type="match status" value="1"/>
</dbReference>
<feature type="domain" description="SLH" evidence="2">
    <location>
        <begin position="1860"/>
        <end position="1923"/>
    </location>
</feature>
<dbReference type="PANTHER" id="PTHR43308">
    <property type="entry name" value="OUTER MEMBRANE PROTEIN ALPHA-RELATED"/>
    <property type="match status" value="1"/>
</dbReference>
<dbReference type="PROSITE" id="PS51272">
    <property type="entry name" value="SLH"/>
    <property type="match status" value="3"/>
</dbReference>
<name>A0A3A1UNV0_9BACL</name>
<keyword evidence="4" id="KW-1185">Reference proteome</keyword>
<organism evidence="3 4">
    <name type="scientific">Paenibacillus nanensis</name>
    <dbReference type="NCBI Taxonomy" id="393251"/>
    <lineage>
        <taxon>Bacteria</taxon>
        <taxon>Bacillati</taxon>
        <taxon>Bacillota</taxon>
        <taxon>Bacilli</taxon>
        <taxon>Bacillales</taxon>
        <taxon>Paenibacillaceae</taxon>
        <taxon>Paenibacillus</taxon>
    </lineage>
</organism>
<dbReference type="GO" id="GO:0030313">
    <property type="term" value="C:cell envelope"/>
    <property type="evidence" value="ECO:0007669"/>
    <property type="project" value="UniProtKB-SubCell"/>
</dbReference>
<dbReference type="InterPro" id="IPR001119">
    <property type="entry name" value="SLH_dom"/>
</dbReference>
<feature type="domain" description="SLH" evidence="2">
    <location>
        <begin position="1797"/>
        <end position="1859"/>
    </location>
</feature>
<dbReference type="NCBIfam" id="TIGR02543">
    <property type="entry name" value="List_Bact_rpt"/>
    <property type="match status" value="12"/>
</dbReference>
<protein>
    <recommendedName>
        <fullName evidence="2">SLH domain-containing protein</fullName>
    </recommendedName>
</protein>
<evidence type="ECO:0000259" key="2">
    <source>
        <dbReference type="PROSITE" id="PS51272"/>
    </source>
</evidence>
<feature type="domain" description="SLH" evidence="2">
    <location>
        <begin position="1931"/>
        <end position="1991"/>
    </location>
</feature>
<dbReference type="Pfam" id="PF09479">
    <property type="entry name" value="Flg_new"/>
    <property type="match status" value="13"/>
</dbReference>
<proteinExistence type="predicted"/>
<dbReference type="Gene3D" id="2.60.40.4270">
    <property type="entry name" value="Listeria-Bacteroides repeat domain"/>
    <property type="match status" value="13"/>
</dbReference>
<evidence type="ECO:0000256" key="1">
    <source>
        <dbReference type="ARBA" id="ARBA00004196"/>
    </source>
</evidence>
<reference evidence="3 4" key="1">
    <citation type="submission" date="2018-09" db="EMBL/GenBank/DDBJ databases">
        <title>Paenibacillus aracenensis nov. sp. isolated from a cave in southern Spain.</title>
        <authorList>
            <person name="Jurado V."/>
            <person name="Gutierrez-Patricio S."/>
            <person name="Gonzalez-Pimentel J.L."/>
            <person name="Miller A.Z."/>
            <person name="Laiz L."/>
            <person name="Saiz-Jimenez C."/>
        </authorList>
    </citation>
    <scope>NUCLEOTIDE SEQUENCE [LARGE SCALE GENOMIC DNA]</scope>
    <source>
        <strain evidence="3 4">DSM 22867</strain>
    </source>
</reference>
<accession>A0A3A1UNV0</accession>
<dbReference type="Pfam" id="PF00395">
    <property type="entry name" value="SLH"/>
    <property type="match status" value="3"/>
</dbReference>
<dbReference type="InterPro" id="IPR013378">
    <property type="entry name" value="InlB-like_B-rpt"/>
</dbReference>
<dbReference type="Proteomes" id="UP000266482">
    <property type="component" value="Unassembled WGS sequence"/>
</dbReference>
<evidence type="ECO:0000313" key="4">
    <source>
        <dbReference type="Proteomes" id="UP000266482"/>
    </source>
</evidence>
<dbReference type="EMBL" id="QXQA01000015">
    <property type="protein sequence ID" value="RIX50237.1"/>
    <property type="molecule type" value="Genomic_DNA"/>
</dbReference>
<comment type="caution">
    <text evidence="3">The sequence shown here is derived from an EMBL/GenBank/DDBJ whole genome shotgun (WGS) entry which is preliminary data.</text>
</comment>